<dbReference type="PANTHER" id="PTHR43767:SF1">
    <property type="entry name" value="NONRIBOSOMAL PEPTIDE SYNTHASE PES1 (EUROFUNG)-RELATED"/>
    <property type="match status" value="1"/>
</dbReference>
<gene>
    <name evidence="3" type="ORF">D4Q52_20430</name>
</gene>
<dbReference type="Proteomes" id="UP000285523">
    <property type="component" value="Unassembled WGS sequence"/>
</dbReference>
<dbReference type="InterPro" id="IPR045851">
    <property type="entry name" value="AMP-bd_C_sf"/>
</dbReference>
<dbReference type="InterPro" id="IPR000873">
    <property type="entry name" value="AMP-dep_synth/lig_dom"/>
</dbReference>
<dbReference type="OrthoDB" id="9803968at2"/>
<dbReference type="InterPro" id="IPR042099">
    <property type="entry name" value="ANL_N_sf"/>
</dbReference>
<feature type="domain" description="AMP-dependent synthetase/ligase" evidence="1">
    <location>
        <begin position="32"/>
        <end position="418"/>
    </location>
</feature>
<dbReference type="NCBIfam" id="NF006181">
    <property type="entry name" value="PRK08314.1"/>
    <property type="match status" value="1"/>
</dbReference>
<reference evidence="3 4" key="1">
    <citation type="submission" date="2018-09" db="EMBL/GenBank/DDBJ databases">
        <title>Draft genome sequence of Rhodopseudomonas palustris 2.1.18.</title>
        <authorList>
            <person name="Robertson S.L."/>
            <person name="Meyer T.E."/>
            <person name="Kyndt J.A."/>
        </authorList>
    </citation>
    <scope>NUCLEOTIDE SEQUENCE [LARGE SCALE GENOMIC DNA]</scope>
    <source>
        <strain evidence="3 4">2.1.18</strain>
    </source>
</reference>
<dbReference type="RefSeq" id="WP_119858411.1">
    <property type="nucleotide sequence ID" value="NZ_QYYD01000023.1"/>
</dbReference>
<evidence type="ECO:0000313" key="3">
    <source>
        <dbReference type="EMBL" id="RJF69525.1"/>
    </source>
</evidence>
<sequence>MPHNKRLLKTWPPRLPTAVEPPATSLWDNLAVSAARYPHRTALGFLGSSLTYQQLKHSAERLAARLNALGVGAGDRVLVVMQNCPQLVIAHLAIARANAVTVPVNPMNRAEELRHYITDAQAKVALTTGDLAEGLAAASNGIDGGDRLQHLIVSQFTDVLGDDASIPPPWRDWLTTQHALPNLRGAAVHAWRDAVAADDPLPELRVGRDDLALLPYTSGTTGLPKGCMLTHGSVTHNAMTTMFWIDGTPETVSLGVLPMFHITGLVCVMHGAIYAGATLIIMPRWDRDVAGRLISQHRVSHWLSIPTMIIDLLASPNLDQYDLSSLVQIGGGGAAMPQAVAERLRERFGLEFVEGYGLTETSAVTLMNPCDAPKLQCLGIPFISVDARIIDIETGQEIADGEQGEIAVHGPQVFQGYWQRPDATEQAFIEIDGKRFLRTGDLGYRDADGYFFITDRLKRMINAAGYKVWPAELEALMFRHPGIQEVCIISSTDAYRGETVKAVVVRRPSHADLTEQDIIAWCRTQVSAYKVPRIVEFKEALPKSASGKVMWRALQDAEAAIR</sequence>
<dbReference type="InterPro" id="IPR050237">
    <property type="entry name" value="ATP-dep_AMP-bd_enzyme"/>
</dbReference>
<dbReference type="PROSITE" id="PS00455">
    <property type="entry name" value="AMP_BINDING"/>
    <property type="match status" value="1"/>
</dbReference>
<dbReference type="InterPro" id="IPR020845">
    <property type="entry name" value="AMP-binding_CS"/>
</dbReference>
<keyword evidence="3" id="KW-0436">Ligase</keyword>
<comment type="caution">
    <text evidence="3">The sequence shown here is derived from an EMBL/GenBank/DDBJ whole genome shotgun (WGS) entry which is preliminary data.</text>
</comment>
<proteinExistence type="predicted"/>
<organism evidence="3 4">
    <name type="scientific">Rhodopseudomonas palustris</name>
    <dbReference type="NCBI Taxonomy" id="1076"/>
    <lineage>
        <taxon>Bacteria</taxon>
        <taxon>Pseudomonadati</taxon>
        <taxon>Pseudomonadota</taxon>
        <taxon>Alphaproteobacteria</taxon>
        <taxon>Hyphomicrobiales</taxon>
        <taxon>Nitrobacteraceae</taxon>
        <taxon>Rhodopseudomonas</taxon>
    </lineage>
</organism>
<dbReference type="Pfam" id="PF13193">
    <property type="entry name" value="AMP-binding_C"/>
    <property type="match status" value="1"/>
</dbReference>
<dbReference type="PANTHER" id="PTHR43767">
    <property type="entry name" value="LONG-CHAIN-FATTY-ACID--COA LIGASE"/>
    <property type="match status" value="1"/>
</dbReference>
<evidence type="ECO:0000259" key="1">
    <source>
        <dbReference type="Pfam" id="PF00501"/>
    </source>
</evidence>
<dbReference type="InterPro" id="IPR025110">
    <property type="entry name" value="AMP-bd_C"/>
</dbReference>
<evidence type="ECO:0000313" key="4">
    <source>
        <dbReference type="Proteomes" id="UP000285523"/>
    </source>
</evidence>
<dbReference type="Pfam" id="PF00501">
    <property type="entry name" value="AMP-binding"/>
    <property type="match status" value="1"/>
</dbReference>
<evidence type="ECO:0000259" key="2">
    <source>
        <dbReference type="Pfam" id="PF13193"/>
    </source>
</evidence>
<dbReference type="GO" id="GO:0016878">
    <property type="term" value="F:acid-thiol ligase activity"/>
    <property type="evidence" value="ECO:0007669"/>
    <property type="project" value="UniProtKB-ARBA"/>
</dbReference>
<name>A0A418V127_RHOPL</name>
<dbReference type="EMBL" id="QYYD01000023">
    <property type="protein sequence ID" value="RJF69525.1"/>
    <property type="molecule type" value="Genomic_DNA"/>
</dbReference>
<feature type="domain" description="AMP-binding enzyme C-terminal" evidence="2">
    <location>
        <begin position="472"/>
        <end position="548"/>
    </location>
</feature>
<dbReference type="SUPFAM" id="SSF56801">
    <property type="entry name" value="Acetyl-CoA synthetase-like"/>
    <property type="match status" value="1"/>
</dbReference>
<dbReference type="Gene3D" id="3.40.50.12780">
    <property type="entry name" value="N-terminal domain of ligase-like"/>
    <property type="match status" value="1"/>
</dbReference>
<dbReference type="Gene3D" id="3.30.300.30">
    <property type="match status" value="1"/>
</dbReference>
<dbReference type="AlphaFoldDB" id="A0A418V127"/>
<protein>
    <submittedName>
        <fullName evidence="3">Long-chain fatty acid--CoA ligase</fullName>
    </submittedName>
</protein>
<accession>A0A418V127</accession>